<protein>
    <recommendedName>
        <fullName evidence="4">YtxH domain-containing protein</fullName>
    </recommendedName>
</protein>
<dbReference type="InterPro" id="IPR024623">
    <property type="entry name" value="YtxH"/>
</dbReference>
<dbReference type="Proteomes" id="UP000266005">
    <property type="component" value="Unassembled WGS sequence"/>
</dbReference>
<evidence type="ECO:0008006" key="4">
    <source>
        <dbReference type="Google" id="ProtNLM"/>
    </source>
</evidence>
<name>A0A399SIW2_9BACT</name>
<dbReference type="Pfam" id="PF12732">
    <property type="entry name" value="YtxH"/>
    <property type="match status" value="1"/>
</dbReference>
<feature type="transmembrane region" description="Helical" evidence="1">
    <location>
        <begin position="12"/>
        <end position="31"/>
    </location>
</feature>
<keyword evidence="1" id="KW-1133">Transmembrane helix</keyword>
<keyword evidence="3" id="KW-1185">Reference proteome</keyword>
<keyword evidence="1" id="KW-0812">Transmembrane</keyword>
<sequence length="139" mass="15595">MMNEMDKNSSKILLATLGGIGAGVVAGLLLAPKNGRDAREEVMRHLNKASDEVNSNVKKWTASLKARTGKGSPEEEQLVMHGSWDDVKRQLRKNYADLTEEDLSYKQGKESELFERLQTKLGKTKDEVVRMISEFNISK</sequence>
<dbReference type="EMBL" id="QWGE01000001">
    <property type="protein sequence ID" value="RIJ42934.1"/>
    <property type="molecule type" value="Genomic_DNA"/>
</dbReference>
<accession>A0A399SIW2</accession>
<dbReference type="AlphaFoldDB" id="A0A399SIW2"/>
<reference evidence="3" key="1">
    <citation type="submission" date="2018-08" db="EMBL/GenBank/DDBJ databases">
        <title>Mucilaginibacter sp. MYSH2.</title>
        <authorList>
            <person name="Seo T."/>
        </authorList>
    </citation>
    <scope>NUCLEOTIDE SEQUENCE [LARGE SCALE GENOMIC DNA]</scope>
    <source>
        <strain evidence="3">KIRAN</strain>
    </source>
</reference>
<evidence type="ECO:0000313" key="2">
    <source>
        <dbReference type="EMBL" id="RIJ42934.1"/>
    </source>
</evidence>
<evidence type="ECO:0000256" key="1">
    <source>
        <dbReference type="SAM" id="Phobius"/>
    </source>
</evidence>
<keyword evidence="1" id="KW-0472">Membrane</keyword>
<gene>
    <name evidence="2" type="ORF">D1627_03590</name>
</gene>
<evidence type="ECO:0000313" key="3">
    <source>
        <dbReference type="Proteomes" id="UP000266005"/>
    </source>
</evidence>
<dbReference type="InterPro" id="IPR036629">
    <property type="entry name" value="YjbJ_sf"/>
</dbReference>
<organism evidence="2 3">
    <name type="scientific">Pontibacter oryzae</name>
    <dbReference type="NCBI Taxonomy" id="2304593"/>
    <lineage>
        <taxon>Bacteria</taxon>
        <taxon>Pseudomonadati</taxon>
        <taxon>Bacteroidota</taxon>
        <taxon>Cytophagia</taxon>
        <taxon>Cytophagales</taxon>
        <taxon>Hymenobacteraceae</taxon>
        <taxon>Pontibacter</taxon>
    </lineage>
</organism>
<dbReference type="SUPFAM" id="SSF69047">
    <property type="entry name" value="Hypothetical protein YjbJ"/>
    <property type="match status" value="1"/>
</dbReference>
<comment type="caution">
    <text evidence="2">The sequence shown here is derived from an EMBL/GenBank/DDBJ whole genome shotgun (WGS) entry which is preliminary data.</text>
</comment>
<dbReference type="Gene3D" id="1.10.1470.10">
    <property type="entry name" value="YjbJ"/>
    <property type="match status" value="1"/>
</dbReference>
<dbReference type="OrthoDB" id="9796058at2"/>
<proteinExistence type="predicted"/>